<dbReference type="EMBL" id="FOVG01000003">
    <property type="protein sequence ID" value="SFO14316.1"/>
    <property type="molecule type" value="Genomic_DNA"/>
</dbReference>
<dbReference type="InterPro" id="IPR025543">
    <property type="entry name" value="Dodecin-like"/>
</dbReference>
<gene>
    <name evidence="4" type="ORF">SAMN05428971_3084</name>
</gene>
<dbReference type="SUPFAM" id="SSF159871">
    <property type="entry name" value="YdgH-like"/>
    <property type="match status" value="1"/>
</dbReference>
<accession>A0A1I5ESF7</accession>
<evidence type="ECO:0000256" key="1">
    <source>
        <dbReference type="ARBA" id="ARBA00022729"/>
    </source>
</evidence>
<feature type="signal peptide" evidence="2">
    <location>
        <begin position="1"/>
        <end position="24"/>
    </location>
</feature>
<dbReference type="OrthoDB" id="6521986at2"/>
<dbReference type="GeneID" id="90522978"/>
<keyword evidence="5" id="KW-1185">Reference proteome</keyword>
<evidence type="ECO:0000313" key="5">
    <source>
        <dbReference type="Proteomes" id="UP000198968"/>
    </source>
</evidence>
<reference evidence="5" key="1">
    <citation type="submission" date="2016-10" db="EMBL/GenBank/DDBJ databases">
        <authorList>
            <person name="Varghese N."/>
            <person name="Submissions S."/>
        </authorList>
    </citation>
    <scope>NUCLEOTIDE SEQUENCE [LARGE SCALE GENOMIC DNA]</scope>
    <source>
        <strain evidence="5">OV426</strain>
    </source>
</reference>
<dbReference type="InterPro" id="IPR036275">
    <property type="entry name" value="YdgH-like_sf"/>
</dbReference>
<organism evidence="4 5">
    <name type="scientific">Candidatus Pantoea varia</name>
    <dbReference type="NCBI Taxonomy" id="1881036"/>
    <lineage>
        <taxon>Bacteria</taxon>
        <taxon>Pseudomonadati</taxon>
        <taxon>Pseudomonadota</taxon>
        <taxon>Gammaproteobacteria</taxon>
        <taxon>Enterobacterales</taxon>
        <taxon>Erwiniaceae</taxon>
        <taxon>Pantoea</taxon>
    </lineage>
</organism>
<dbReference type="Pfam" id="PF07338">
    <property type="entry name" value="YdgH_BhsA-like"/>
    <property type="match status" value="1"/>
</dbReference>
<sequence>MKNVKALSIAAIAALSMISFGSFAETVSVTSSTLDGAESKIAAQAQEQGAQYKITEANTNNRVHMTAELYK</sequence>
<evidence type="ECO:0000259" key="3">
    <source>
        <dbReference type="Pfam" id="PF07338"/>
    </source>
</evidence>
<evidence type="ECO:0000256" key="2">
    <source>
        <dbReference type="SAM" id="SignalP"/>
    </source>
</evidence>
<feature type="domain" description="YdgH/BhsA/McbA-like" evidence="3">
    <location>
        <begin position="25"/>
        <end position="71"/>
    </location>
</feature>
<feature type="chain" id="PRO_5011664954" description="YdgH/BhsA/McbA-like domain-containing protein" evidence="2">
    <location>
        <begin position="25"/>
        <end position="71"/>
    </location>
</feature>
<dbReference type="RefSeq" id="WP_003848189.1">
    <property type="nucleotide sequence ID" value="NZ_FOVG01000003.1"/>
</dbReference>
<dbReference type="InterPro" id="IPR010854">
    <property type="entry name" value="YdgH/BhsA/McbA-like_dom"/>
</dbReference>
<protein>
    <recommendedName>
        <fullName evidence="3">YdgH/BhsA/McbA-like domain-containing protein</fullName>
    </recommendedName>
</protein>
<name>A0A1I5ESF7_9GAMM</name>
<dbReference type="Gene3D" id="3.30.1660.10">
    <property type="entry name" value="Flavin-binding protein dodecin"/>
    <property type="match status" value="1"/>
</dbReference>
<dbReference type="Proteomes" id="UP000198968">
    <property type="component" value="Unassembled WGS sequence"/>
</dbReference>
<dbReference type="AlphaFoldDB" id="A0A1I5ESF7"/>
<keyword evidence="1 2" id="KW-0732">Signal</keyword>
<proteinExistence type="predicted"/>
<evidence type="ECO:0000313" key="4">
    <source>
        <dbReference type="EMBL" id="SFO14316.1"/>
    </source>
</evidence>